<dbReference type="RefSeq" id="WP_013252657.1">
    <property type="nucleotide sequence ID" value="NC_014364.1"/>
</dbReference>
<dbReference type="PROSITE" id="PS50885">
    <property type="entry name" value="HAMP"/>
    <property type="match status" value="1"/>
</dbReference>
<gene>
    <name evidence="7" type="ordered locus">Spirs_0033</name>
</gene>
<evidence type="ECO:0000256" key="4">
    <source>
        <dbReference type="SAM" id="Phobius"/>
    </source>
</evidence>
<evidence type="ECO:0000259" key="5">
    <source>
        <dbReference type="PROSITE" id="PS50111"/>
    </source>
</evidence>
<feature type="transmembrane region" description="Helical" evidence="4">
    <location>
        <begin position="209"/>
        <end position="230"/>
    </location>
</feature>
<sequence>MTRFKDIPITAKILTITLLGIVTLSVIFSVVFTNAIGSQAEKAILEKSHAVVYTAEAARENMAHKINMGVIRNFDDLAAEGDRDKLLEAVPIITAISIAKENAEKANYQFRVPKVSPRNPENEPTELEAKVLEELKAKGLEEKVIYEENQIRYFRPIKLTQECLLCHGSPAGTPDPIGGIKEGWQVGEIHGAFEIISSLEAAKATTTKAAIQITLLSLSIMFLLGLFLWFSIKMITRPLKDYIQNFEAVSAGDLTVSSGVDSRDEIGQLSDYFNKFVSSLHGMILDIGKVTRNTRSISEDLASSSTETAAAVEEIRANSDQMKNQMHHLDKEVHSSKSSADEVRVFIQRVNEQIQSQASAITESSASIEEMSASINSIAHSSAEKLKIAEELEHTSEQGSSEMGITREVMKKVAESADVMMEMIEVIDAIASQTNLLAMNAAIEAAHAGEAGKGFGVVADEIRNLAESSSNSAKEISKSLKEVIENISVTDKSTERTGEMFDRMLQMIKEVSRSMNEMQNATQELSIGSGQIVEALGSLVQITQDVQNSSGEMDQKVAAITSSLETLQNISAESTAGMEEMALGILEIAQAAQNVSNAGDQNSGSVRELEELVARFQVREEKNEE</sequence>
<dbReference type="SMART" id="SM00283">
    <property type="entry name" value="MA"/>
    <property type="match status" value="1"/>
</dbReference>
<evidence type="ECO:0000259" key="6">
    <source>
        <dbReference type="PROSITE" id="PS50885"/>
    </source>
</evidence>
<keyword evidence="4" id="KW-1133">Transmembrane helix</keyword>
<dbReference type="SMART" id="SM00304">
    <property type="entry name" value="HAMP"/>
    <property type="match status" value="1"/>
</dbReference>
<keyword evidence="1" id="KW-0145">Chemotaxis</keyword>
<protein>
    <submittedName>
        <fullName evidence="7">Methyl-accepting chemotaxis sensory transducer</fullName>
    </submittedName>
</protein>
<dbReference type="GO" id="GO:0004888">
    <property type="term" value="F:transmembrane signaling receptor activity"/>
    <property type="evidence" value="ECO:0007669"/>
    <property type="project" value="InterPro"/>
</dbReference>
<evidence type="ECO:0000313" key="7">
    <source>
        <dbReference type="EMBL" id="ADK79193.1"/>
    </source>
</evidence>
<evidence type="ECO:0000256" key="2">
    <source>
        <dbReference type="ARBA" id="ARBA00029447"/>
    </source>
</evidence>
<keyword evidence="3" id="KW-0807">Transducer</keyword>
<dbReference type="EMBL" id="CP002116">
    <property type="protein sequence ID" value="ADK79193.1"/>
    <property type="molecule type" value="Genomic_DNA"/>
</dbReference>
<dbReference type="InterPro" id="IPR003660">
    <property type="entry name" value="HAMP_dom"/>
</dbReference>
<evidence type="ECO:0000256" key="1">
    <source>
        <dbReference type="ARBA" id="ARBA00022500"/>
    </source>
</evidence>
<dbReference type="GO" id="GO:0005886">
    <property type="term" value="C:plasma membrane"/>
    <property type="evidence" value="ECO:0007669"/>
    <property type="project" value="TreeGrafter"/>
</dbReference>
<dbReference type="PRINTS" id="PR00260">
    <property type="entry name" value="CHEMTRNSDUCR"/>
</dbReference>
<dbReference type="InterPro" id="IPR004090">
    <property type="entry name" value="Chemotax_Me-accpt_rcpt"/>
</dbReference>
<dbReference type="InterPro" id="IPR051310">
    <property type="entry name" value="MCP_chemotaxis"/>
</dbReference>
<dbReference type="Gene3D" id="1.10.287.950">
    <property type="entry name" value="Methyl-accepting chemotaxis protein"/>
    <property type="match status" value="1"/>
</dbReference>
<organism evidence="7 8">
    <name type="scientific">Sediminispirochaeta smaragdinae (strain DSM 11293 / JCM 15392 / SEBR 4228)</name>
    <name type="common">Spirochaeta smaragdinae</name>
    <dbReference type="NCBI Taxonomy" id="573413"/>
    <lineage>
        <taxon>Bacteria</taxon>
        <taxon>Pseudomonadati</taxon>
        <taxon>Spirochaetota</taxon>
        <taxon>Spirochaetia</taxon>
        <taxon>Spirochaetales</taxon>
        <taxon>Spirochaetaceae</taxon>
        <taxon>Sediminispirochaeta</taxon>
    </lineage>
</organism>
<proteinExistence type="inferred from homology"/>
<feature type="transmembrane region" description="Helical" evidence="4">
    <location>
        <begin position="12"/>
        <end position="32"/>
    </location>
</feature>
<dbReference type="SUPFAM" id="SSF58104">
    <property type="entry name" value="Methyl-accepting chemotaxis protein (MCP) signaling domain"/>
    <property type="match status" value="2"/>
</dbReference>
<dbReference type="Proteomes" id="UP000002318">
    <property type="component" value="Chromosome"/>
</dbReference>
<feature type="domain" description="Methyl-accepting transducer" evidence="5">
    <location>
        <begin position="332"/>
        <end position="554"/>
    </location>
</feature>
<dbReference type="Pfam" id="PF00672">
    <property type="entry name" value="HAMP"/>
    <property type="match status" value="1"/>
</dbReference>
<accession>E1R6R1</accession>
<dbReference type="GO" id="GO:0006935">
    <property type="term" value="P:chemotaxis"/>
    <property type="evidence" value="ECO:0007669"/>
    <property type="project" value="UniProtKB-KW"/>
</dbReference>
<keyword evidence="8" id="KW-1185">Reference proteome</keyword>
<keyword evidence="4" id="KW-0472">Membrane</keyword>
<dbReference type="Pfam" id="PF00015">
    <property type="entry name" value="MCPsignal"/>
    <property type="match status" value="1"/>
</dbReference>
<dbReference type="eggNOG" id="COG0840">
    <property type="taxonomic scope" value="Bacteria"/>
</dbReference>
<dbReference type="CDD" id="cd06225">
    <property type="entry name" value="HAMP"/>
    <property type="match status" value="1"/>
</dbReference>
<dbReference type="Gene3D" id="6.10.340.10">
    <property type="match status" value="1"/>
</dbReference>
<dbReference type="GO" id="GO:0007165">
    <property type="term" value="P:signal transduction"/>
    <property type="evidence" value="ECO:0007669"/>
    <property type="project" value="UniProtKB-KW"/>
</dbReference>
<dbReference type="AlphaFoldDB" id="E1R6R1"/>
<dbReference type="InterPro" id="IPR021796">
    <property type="entry name" value="Tll0287-like_dom"/>
</dbReference>
<dbReference type="PANTHER" id="PTHR43531:SF11">
    <property type="entry name" value="METHYL-ACCEPTING CHEMOTAXIS PROTEIN 3"/>
    <property type="match status" value="1"/>
</dbReference>
<feature type="domain" description="HAMP" evidence="6">
    <location>
        <begin position="233"/>
        <end position="285"/>
    </location>
</feature>
<dbReference type="InterPro" id="IPR004089">
    <property type="entry name" value="MCPsignal_dom"/>
</dbReference>
<dbReference type="Pfam" id="PF11845">
    <property type="entry name" value="Tll0287-like"/>
    <property type="match status" value="1"/>
</dbReference>
<dbReference type="PROSITE" id="PS50111">
    <property type="entry name" value="CHEMOTAXIS_TRANSDUC_2"/>
    <property type="match status" value="1"/>
</dbReference>
<dbReference type="STRING" id="573413.Spirs_0033"/>
<evidence type="ECO:0000313" key="8">
    <source>
        <dbReference type="Proteomes" id="UP000002318"/>
    </source>
</evidence>
<keyword evidence="4" id="KW-0812">Transmembrane</keyword>
<dbReference type="OrthoDB" id="5392220at2"/>
<name>E1R6R1_SEDSS</name>
<dbReference type="HOGENOM" id="CLU_000445_107_27_12"/>
<comment type="similarity">
    <text evidence="2">Belongs to the methyl-accepting chemotaxis (MCP) protein family.</text>
</comment>
<evidence type="ECO:0000256" key="3">
    <source>
        <dbReference type="PROSITE-ProRule" id="PRU00284"/>
    </source>
</evidence>
<reference evidence="7 8" key="1">
    <citation type="journal article" date="2010" name="Stand. Genomic Sci.">
        <title>Complete genome sequence of Spirochaeta smaragdinae type strain (SEBR 4228).</title>
        <authorList>
            <person name="Mavromatis K."/>
            <person name="Yasawong M."/>
            <person name="Chertkov O."/>
            <person name="Lapidus A."/>
            <person name="Lucas S."/>
            <person name="Nolan M."/>
            <person name="Del Rio T.G."/>
            <person name="Tice H."/>
            <person name="Cheng J.F."/>
            <person name="Pitluck S."/>
            <person name="Liolios K."/>
            <person name="Ivanova N."/>
            <person name="Tapia R."/>
            <person name="Han C."/>
            <person name="Bruce D."/>
            <person name="Goodwin L."/>
            <person name="Pati A."/>
            <person name="Chen A."/>
            <person name="Palaniappan K."/>
            <person name="Land M."/>
            <person name="Hauser L."/>
            <person name="Chang Y.J."/>
            <person name="Jeffries C.D."/>
            <person name="Detter J.C."/>
            <person name="Rohde M."/>
            <person name="Brambilla E."/>
            <person name="Spring S."/>
            <person name="Goker M."/>
            <person name="Sikorski J."/>
            <person name="Woyke T."/>
            <person name="Bristow J."/>
            <person name="Eisen J.A."/>
            <person name="Markowitz V."/>
            <person name="Hugenholtz P."/>
            <person name="Klenk H.P."/>
            <person name="Kyrpides N.C."/>
        </authorList>
    </citation>
    <scope>NUCLEOTIDE SEQUENCE [LARGE SCALE GENOMIC DNA]</scope>
    <source>
        <strain evidence="8">DSM 11293 / JCM 15392 / SEBR 4228</strain>
    </source>
</reference>
<dbReference type="PANTHER" id="PTHR43531">
    <property type="entry name" value="PROTEIN ICFG"/>
    <property type="match status" value="1"/>
</dbReference>
<dbReference type="KEGG" id="ssm:Spirs_0033"/>